<dbReference type="InterPro" id="IPR018060">
    <property type="entry name" value="HTH_AraC"/>
</dbReference>
<dbReference type="GO" id="GO:0003700">
    <property type="term" value="F:DNA-binding transcription factor activity"/>
    <property type="evidence" value="ECO:0007669"/>
    <property type="project" value="InterPro"/>
</dbReference>
<evidence type="ECO:0000256" key="2">
    <source>
        <dbReference type="ARBA" id="ARBA00023125"/>
    </source>
</evidence>
<dbReference type="PROSITE" id="PS01124">
    <property type="entry name" value="HTH_ARAC_FAMILY_2"/>
    <property type="match status" value="1"/>
</dbReference>
<reference evidence="5 6" key="1">
    <citation type="submission" date="2018-03" db="EMBL/GenBank/DDBJ databases">
        <authorList>
            <person name="Keele B.F."/>
        </authorList>
    </citation>
    <scope>NUCLEOTIDE SEQUENCE [LARGE SCALE GENOMIC DNA]</scope>
    <source>
        <strain evidence="5 6">CECT 8626</strain>
    </source>
</reference>
<dbReference type="SUPFAM" id="SSF46689">
    <property type="entry name" value="Homeodomain-like"/>
    <property type="match status" value="1"/>
</dbReference>
<keyword evidence="6" id="KW-1185">Reference proteome</keyword>
<keyword evidence="2" id="KW-0238">DNA-binding</keyword>
<dbReference type="InterPro" id="IPR037923">
    <property type="entry name" value="HTH-like"/>
</dbReference>
<name>A0A2R8BKW4_9RHOB</name>
<proteinExistence type="predicted"/>
<sequence>MTPNPNQVRRDPGALIALLLRRVRITDSMQYCFVPSGDWETDASPAPYKPKDAIGFHILAGGSCWLEIGSERTMLREGDIAAFPFGTLHRIGAGSGGSEIDPGGALPPTPWIETPVLRFGNSKRVVRMLCGYVRCEATHFRPFRRSLPEFIHVSTANDGDWLSGIIAQIVREVDVPRRGGTAMLERLTEIALLEVLRRQFLQGSAGYAGWLEAIQDPVVGRCLDLLHGEPMRPWTLNILARDVGASRSVVADRFAEKLGIAPIAYLRDWRLFLARERLVQTNVPIALLAAEAGYASEAAFNRAFGRANGLPPAAFRRQNKPS</sequence>
<feature type="domain" description="HTH araC/xylS-type" evidence="4">
    <location>
        <begin position="220"/>
        <end position="318"/>
    </location>
</feature>
<evidence type="ECO:0000256" key="3">
    <source>
        <dbReference type="ARBA" id="ARBA00023163"/>
    </source>
</evidence>
<evidence type="ECO:0000256" key="1">
    <source>
        <dbReference type="ARBA" id="ARBA00023015"/>
    </source>
</evidence>
<dbReference type="InterPro" id="IPR032783">
    <property type="entry name" value="AraC_lig"/>
</dbReference>
<gene>
    <name evidence="5" type="primary">rclR_2</name>
    <name evidence="5" type="ORF">DEA8626_03067</name>
</gene>
<organism evidence="5 6">
    <name type="scientific">Albidovulum aquaemixtae</name>
    <dbReference type="NCBI Taxonomy" id="1542388"/>
    <lineage>
        <taxon>Bacteria</taxon>
        <taxon>Pseudomonadati</taxon>
        <taxon>Pseudomonadota</taxon>
        <taxon>Alphaproteobacteria</taxon>
        <taxon>Rhodobacterales</taxon>
        <taxon>Paracoccaceae</taxon>
        <taxon>Albidovulum</taxon>
    </lineage>
</organism>
<dbReference type="Proteomes" id="UP000244924">
    <property type="component" value="Unassembled WGS sequence"/>
</dbReference>
<dbReference type="SUPFAM" id="SSF51215">
    <property type="entry name" value="Regulatory protein AraC"/>
    <property type="match status" value="1"/>
</dbReference>
<keyword evidence="1" id="KW-0805">Transcription regulation</keyword>
<dbReference type="SMART" id="SM00342">
    <property type="entry name" value="HTH_ARAC"/>
    <property type="match status" value="1"/>
</dbReference>
<keyword evidence="3" id="KW-0804">Transcription</keyword>
<dbReference type="AlphaFoldDB" id="A0A2R8BKW4"/>
<evidence type="ECO:0000313" key="6">
    <source>
        <dbReference type="Proteomes" id="UP000244924"/>
    </source>
</evidence>
<dbReference type="GO" id="GO:0043565">
    <property type="term" value="F:sequence-specific DNA binding"/>
    <property type="evidence" value="ECO:0007669"/>
    <property type="project" value="InterPro"/>
</dbReference>
<dbReference type="InterPro" id="IPR050204">
    <property type="entry name" value="AraC_XylS_family_regulators"/>
</dbReference>
<dbReference type="Pfam" id="PF12852">
    <property type="entry name" value="Cupin_6"/>
    <property type="match status" value="1"/>
</dbReference>
<dbReference type="EMBL" id="OMOQ01000003">
    <property type="protein sequence ID" value="SPH24019.1"/>
    <property type="molecule type" value="Genomic_DNA"/>
</dbReference>
<dbReference type="PANTHER" id="PTHR46796">
    <property type="entry name" value="HTH-TYPE TRANSCRIPTIONAL ACTIVATOR RHAS-RELATED"/>
    <property type="match status" value="1"/>
</dbReference>
<accession>A0A2R8BKW4</accession>
<dbReference type="Gene3D" id="1.10.10.60">
    <property type="entry name" value="Homeodomain-like"/>
    <property type="match status" value="2"/>
</dbReference>
<evidence type="ECO:0000313" key="5">
    <source>
        <dbReference type="EMBL" id="SPH24019.1"/>
    </source>
</evidence>
<protein>
    <submittedName>
        <fullName evidence="5">RCS-specific HTH-type transcriptional activator RclR</fullName>
    </submittedName>
</protein>
<evidence type="ECO:0000259" key="4">
    <source>
        <dbReference type="PROSITE" id="PS01124"/>
    </source>
</evidence>
<dbReference type="PANTHER" id="PTHR46796:SF7">
    <property type="entry name" value="ARAC FAMILY TRANSCRIPTIONAL REGULATOR"/>
    <property type="match status" value="1"/>
</dbReference>
<dbReference type="Pfam" id="PF12833">
    <property type="entry name" value="HTH_18"/>
    <property type="match status" value="1"/>
</dbReference>
<dbReference type="InterPro" id="IPR009057">
    <property type="entry name" value="Homeodomain-like_sf"/>
</dbReference>